<dbReference type="Gene3D" id="1.10.10.10">
    <property type="entry name" value="Winged helix-like DNA-binding domain superfamily/Winged helix DNA-binding domain"/>
    <property type="match status" value="1"/>
</dbReference>
<accession>A0A968GCM6</accession>
<dbReference type="SUPFAM" id="SSF53850">
    <property type="entry name" value="Periplasmic binding protein-like II"/>
    <property type="match status" value="1"/>
</dbReference>
<dbReference type="Gene3D" id="3.40.190.10">
    <property type="entry name" value="Periplasmic binding protein-like II"/>
    <property type="match status" value="2"/>
</dbReference>
<dbReference type="Proteomes" id="UP000752013">
    <property type="component" value="Unassembled WGS sequence"/>
</dbReference>
<dbReference type="InterPro" id="IPR032791">
    <property type="entry name" value="YhfZ_C"/>
</dbReference>
<sequence>MQHEFIRKTGKAIEVLASEILLLNEGDQLPVISDWVERHHFSRGTVQNALHVLRERRAIQTQSRGHLGSYLTVIDYKKLQQFILNGHLRGSMPLPYSRLYEGFASGLYDNFSHADIPLSMAYMRGAKERISQVSQGIYHFSVVSALAATVAIDESIPISILVNFGQHSYLSEHVLLLNEKFTSMQHGMRLGIDDTSYDQQYLTKELARHYNLGLIPTLGQQIIPNILSGELDAGIWNHDQIIDQKYTGLSVQTIHSAMTELSSTAVVIGRSDSEVINTILRKNIDRERILAVQRKVVEGIRIPQY</sequence>
<evidence type="ECO:0008006" key="5">
    <source>
        <dbReference type="Google" id="ProtNLM"/>
    </source>
</evidence>
<dbReference type="InterPro" id="IPR036388">
    <property type="entry name" value="WH-like_DNA-bd_sf"/>
</dbReference>
<feature type="domain" description="YhfZ helix-turn-helix" evidence="1">
    <location>
        <begin position="24"/>
        <end position="71"/>
    </location>
</feature>
<protein>
    <recommendedName>
        <fullName evidence="5">GntR family transcriptional regulator</fullName>
    </recommendedName>
</protein>
<organism evidence="3 4">
    <name type="scientific">Entomospira nematocerorum</name>
    <dbReference type="NCBI Taxonomy" id="2719987"/>
    <lineage>
        <taxon>Bacteria</taxon>
        <taxon>Pseudomonadati</taxon>
        <taxon>Spirochaetota</taxon>
        <taxon>Spirochaetia</taxon>
        <taxon>Spirochaetales</taxon>
        <taxon>Spirochaetaceae</taxon>
        <taxon>Entomospira</taxon>
    </lineage>
</organism>
<dbReference type="RefSeq" id="WP_167703806.1">
    <property type="nucleotide sequence ID" value="NZ_CP118168.1"/>
</dbReference>
<dbReference type="EMBL" id="JAATLK010000001">
    <property type="protein sequence ID" value="NIZ47390.1"/>
    <property type="molecule type" value="Genomic_DNA"/>
</dbReference>
<evidence type="ECO:0000313" key="3">
    <source>
        <dbReference type="EMBL" id="NIZ47390.1"/>
    </source>
</evidence>
<dbReference type="AlphaFoldDB" id="A0A968GCM6"/>
<proteinExistence type="predicted"/>
<evidence type="ECO:0000259" key="2">
    <source>
        <dbReference type="Pfam" id="PF14503"/>
    </source>
</evidence>
<dbReference type="Pfam" id="PF14502">
    <property type="entry name" value="HTH_41"/>
    <property type="match status" value="1"/>
</dbReference>
<reference evidence="3" key="1">
    <citation type="submission" date="2020-03" db="EMBL/GenBank/DDBJ databases">
        <title>Spirochaetal bacteria isolated from arthropods constitute a novel genus Entomospira genus novum within the order Spirochaetales.</title>
        <authorList>
            <person name="Grana-Miraglia L."/>
            <person name="Sikutova S."/>
            <person name="Fingerle V."/>
            <person name="Sing A."/>
            <person name="Castillo-Ramirez S."/>
            <person name="Margos G."/>
            <person name="Rudolf I."/>
        </authorList>
    </citation>
    <scope>NUCLEOTIDE SEQUENCE</scope>
    <source>
        <strain evidence="3">BR208</strain>
    </source>
</reference>
<feature type="domain" description="Uncharacterised protein YhfZ C-terminal" evidence="2">
    <location>
        <begin position="75"/>
        <end position="305"/>
    </location>
</feature>
<keyword evidence="4" id="KW-1185">Reference proteome</keyword>
<dbReference type="Pfam" id="PF14503">
    <property type="entry name" value="YhfZ_C"/>
    <property type="match status" value="1"/>
</dbReference>
<evidence type="ECO:0000259" key="1">
    <source>
        <dbReference type="Pfam" id="PF14502"/>
    </source>
</evidence>
<comment type="caution">
    <text evidence="3">The sequence shown here is derived from an EMBL/GenBank/DDBJ whole genome shotgun (WGS) entry which is preliminary data.</text>
</comment>
<evidence type="ECO:0000313" key="4">
    <source>
        <dbReference type="Proteomes" id="UP000752013"/>
    </source>
</evidence>
<gene>
    <name evidence="3" type="ORF">HCT46_05635</name>
</gene>
<name>A0A968GCM6_9SPIO</name>
<dbReference type="InterPro" id="IPR041444">
    <property type="entry name" value="HTH_41"/>
</dbReference>
<dbReference type="NCBIfam" id="NF041241">
    <property type="entry name" value="YhfZ_full"/>
    <property type="match status" value="1"/>
</dbReference>